<dbReference type="EMBL" id="KQ235088">
    <property type="protein sequence ID" value="KMZ91859.1"/>
    <property type="molecule type" value="Genomic_DNA"/>
</dbReference>
<accession>A0A0J9T9Y0</accession>
<dbReference type="OrthoDB" id="386682at2759"/>
<evidence type="ECO:0000313" key="2">
    <source>
        <dbReference type="EMBL" id="KMZ91859.1"/>
    </source>
</evidence>
<keyword evidence="1" id="KW-0472">Membrane</keyword>
<sequence length="791" mass="94556">MGKVEHEIMERPKGDYNKKKNLLTKIYIAFNKNCDVNDGEFQCDDNAKLLENNYDLNMLYKKFIRNIKNLSNSRISYFNILDKEKNVDFLCIYLKHWIYNQLINANINKDYIPVFFSTWNSQKDRIFSGNNIPCQFYDLKVDEIKEIRKLYDYYMLYHTFEESKIINAKNYKNAYCFYLNVFKKIYNNNKTSCAQYVSENYCKEFEEYIKEKVNEDTLSSIDKYCEGEDVNKLINAQSVVPNQSDYCEASKKYGIFQVLDQYHDVEKKLIKAADDNNYKNICDIECDSEKCTNGVKAICEKFAQKFLGLSKPDSPEEIFRTGYAKFLNYLFIQELRVTQPECNNKEYYEKIKEKCSSDIKLKQLENHISYMEDEEYNKLNILYELYDNLRKIDIQATESSRNQNSSSPEYDEKIVNIYQKGITLYEAIKEKDFYYALKEFSVLYKQYIYMDILSGNKKLKELPYFQAIENSKESDIQNEIPLIKSTISDIYNNFSKHTSDKTVCAKYCNEIIFLDKNNNEKIKAFCAKLATNLKQLDSINNVGNNHNDKCSNLKYWTYDQIFDIFRTENSYTNKSLIINKINQVIFRVNEELDLDKKCIFYVDTGYKDWVKERDLHFYFLNFDSLSDVEHVDDGNKMYCNYLNYIYNLHKENVKKCCARHIIPTEYMENKCQSYFNCDKKYYPIELMNIFKCENIDHKESVKDIFDSITVDLNVIRYSVFMNSFNQIINITNDPFYLFVLAVFGLLGFFFIFFIFYKVTRHIIYTYAHILYVNYIIRFLKTFGMMKHIYYK</sequence>
<feature type="transmembrane region" description="Helical" evidence="1">
    <location>
        <begin position="763"/>
        <end position="779"/>
    </location>
</feature>
<keyword evidence="1" id="KW-0812">Transmembrane</keyword>
<protein>
    <submittedName>
        <fullName evidence="2">Uncharacterized protein</fullName>
    </submittedName>
</protein>
<name>A0A0J9T9Y0_PLAVI</name>
<evidence type="ECO:0000256" key="1">
    <source>
        <dbReference type="SAM" id="Phobius"/>
    </source>
</evidence>
<keyword evidence="1" id="KW-1133">Transmembrane helix</keyword>
<dbReference type="InterPro" id="IPR008780">
    <property type="entry name" value="Plasmodium_Vir"/>
</dbReference>
<proteinExistence type="predicted"/>
<dbReference type="Proteomes" id="UP000053776">
    <property type="component" value="Unassembled WGS sequence"/>
</dbReference>
<organism evidence="2 3">
    <name type="scientific">Plasmodium vivax Mauritania I</name>
    <dbReference type="NCBI Taxonomy" id="1035515"/>
    <lineage>
        <taxon>Eukaryota</taxon>
        <taxon>Sar</taxon>
        <taxon>Alveolata</taxon>
        <taxon>Apicomplexa</taxon>
        <taxon>Aconoidasida</taxon>
        <taxon>Haemosporida</taxon>
        <taxon>Plasmodiidae</taxon>
        <taxon>Plasmodium</taxon>
        <taxon>Plasmodium (Plasmodium)</taxon>
    </lineage>
</organism>
<dbReference type="AlphaFoldDB" id="A0A0J9T9Y0"/>
<feature type="transmembrane region" description="Helical" evidence="1">
    <location>
        <begin position="735"/>
        <end position="756"/>
    </location>
</feature>
<gene>
    <name evidence="2" type="ORF">PVMG_00732</name>
</gene>
<dbReference type="Pfam" id="PF05795">
    <property type="entry name" value="Plasmodium_Vir"/>
    <property type="match status" value="2"/>
</dbReference>
<evidence type="ECO:0000313" key="3">
    <source>
        <dbReference type="Proteomes" id="UP000053776"/>
    </source>
</evidence>
<reference evidence="2 3" key="1">
    <citation type="submission" date="2011-08" db="EMBL/GenBank/DDBJ databases">
        <title>The Genome Sequence of Plasmodium vivax Mauritania I.</title>
        <authorList>
            <consortium name="The Broad Institute Genome Sequencing Platform"/>
            <consortium name="The Broad Institute Genome Sequencing Center for Infectious Disease"/>
            <person name="Neafsey D."/>
            <person name="Carlton J."/>
            <person name="Barnwell J."/>
            <person name="Collins W."/>
            <person name="Escalante A."/>
            <person name="Mullikin J."/>
            <person name="Saul A."/>
            <person name="Guigo R."/>
            <person name="Camara F."/>
            <person name="Young S.K."/>
            <person name="Zeng Q."/>
            <person name="Gargeya S."/>
            <person name="Fitzgerald M."/>
            <person name="Haas B."/>
            <person name="Abouelleil A."/>
            <person name="Alvarado L."/>
            <person name="Arachchi H.M."/>
            <person name="Berlin A."/>
            <person name="Brown A."/>
            <person name="Chapman S.B."/>
            <person name="Chen Z."/>
            <person name="Dunbar C."/>
            <person name="Freedman E."/>
            <person name="Gearin G."/>
            <person name="Gellesch M."/>
            <person name="Goldberg J."/>
            <person name="Griggs A."/>
            <person name="Gujja S."/>
            <person name="Heiman D."/>
            <person name="Howarth C."/>
            <person name="Larson L."/>
            <person name="Lui A."/>
            <person name="MacDonald P.J.P."/>
            <person name="Montmayeur A."/>
            <person name="Murphy C."/>
            <person name="Neiman D."/>
            <person name="Pearson M."/>
            <person name="Priest M."/>
            <person name="Roberts A."/>
            <person name="Saif S."/>
            <person name="Shea T."/>
            <person name="Shenoy N."/>
            <person name="Sisk P."/>
            <person name="Stolte C."/>
            <person name="Sykes S."/>
            <person name="Wortman J."/>
            <person name="Nusbaum C."/>
            <person name="Birren B."/>
        </authorList>
    </citation>
    <scope>NUCLEOTIDE SEQUENCE [LARGE SCALE GENOMIC DNA]</scope>
    <source>
        <strain evidence="2 3">Mauritania I</strain>
    </source>
</reference>